<reference evidence="2" key="1">
    <citation type="submission" date="2018-08" db="EMBL/GenBank/DDBJ databases">
        <title>Complete genome sequence of Acinetobacter baumannii strain WM99c.</title>
        <authorList>
            <person name="Nigro S.J."/>
            <person name="Wick R.R."/>
            <person name="Holt K.E."/>
            <person name="Hall R.M."/>
        </authorList>
    </citation>
    <scope>NUCLEOTIDE SEQUENCE</scope>
    <source>
        <strain evidence="2">WM99c</strain>
    </source>
</reference>
<proteinExistence type="predicted"/>
<dbReference type="Gene3D" id="1.10.1220.10">
    <property type="entry name" value="Met repressor-like"/>
    <property type="match status" value="1"/>
</dbReference>
<dbReference type="GO" id="GO:0006355">
    <property type="term" value="P:regulation of DNA-templated transcription"/>
    <property type="evidence" value="ECO:0007669"/>
    <property type="project" value="InterPro"/>
</dbReference>
<name>A0A385EVJ0_ACIBA</name>
<gene>
    <name evidence="2" type="ORF">BSF95_02021</name>
</gene>
<dbReference type="SUPFAM" id="SSF47598">
    <property type="entry name" value="Ribbon-helix-helix"/>
    <property type="match status" value="1"/>
</dbReference>
<feature type="domain" description="Arc-like DNA binding" evidence="1">
    <location>
        <begin position="8"/>
        <end position="45"/>
    </location>
</feature>
<accession>A0A385EVJ0</accession>
<evidence type="ECO:0000259" key="1">
    <source>
        <dbReference type="Pfam" id="PF03869"/>
    </source>
</evidence>
<dbReference type="InterPro" id="IPR010985">
    <property type="entry name" value="Ribbon_hlx_hlx"/>
</dbReference>
<protein>
    <recommendedName>
        <fullName evidence="1">Arc-like DNA binding domain-containing protein</fullName>
    </recommendedName>
</protein>
<dbReference type="Pfam" id="PF03869">
    <property type="entry name" value="Arc"/>
    <property type="match status" value="1"/>
</dbReference>
<sequence>MARSSDVEYKMRMTQELKEKILESAKLNSRSMNADIVARLEKSFENQNYEKTVELIPTETLMMELASRMKGYTITVSEKSDIKKAP</sequence>
<dbReference type="AlphaFoldDB" id="A0A385EVJ0"/>
<organism evidence="2">
    <name type="scientific">Acinetobacter baumannii WM99c</name>
    <dbReference type="NCBI Taxonomy" id="945555"/>
    <lineage>
        <taxon>Bacteria</taxon>
        <taxon>Pseudomonadati</taxon>
        <taxon>Pseudomonadota</taxon>
        <taxon>Gammaproteobacteria</taxon>
        <taxon>Moraxellales</taxon>
        <taxon>Moraxellaceae</taxon>
        <taxon>Acinetobacter</taxon>
        <taxon>Acinetobacter calcoaceticus/baumannii complex</taxon>
    </lineage>
</organism>
<dbReference type="InterPro" id="IPR013321">
    <property type="entry name" value="Arc_rbn_hlx_hlx"/>
</dbReference>
<dbReference type="InterPro" id="IPR005569">
    <property type="entry name" value="Arc_DNA-bd_dom"/>
</dbReference>
<dbReference type="RefSeq" id="WP_000124482.1">
    <property type="nucleotide sequence ID" value="NZ_AERY01000053.1"/>
</dbReference>
<dbReference type="GO" id="GO:0003677">
    <property type="term" value="F:DNA binding"/>
    <property type="evidence" value="ECO:0007669"/>
    <property type="project" value="InterPro"/>
</dbReference>
<evidence type="ECO:0000313" key="2">
    <source>
        <dbReference type="EMBL" id="AXQ90398.1"/>
    </source>
</evidence>
<dbReference type="EMBL" id="CP031743">
    <property type="protein sequence ID" value="AXQ90398.1"/>
    <property type="molecule type" value="Genomic_DNA"/>
</dbReference>